<keyword evidence="1" id="KW-0509">mRNA transport</keyword>
<keyword evidence="3" id="KW-1185">Reference proteome</keyword>
<keyword evidence="1" id="KW-0963">Cytoplasm</keyword>
<dbReference type="EMBL" id="CP046236">
    <property type="protein sequence ID" value="WFD48651.1"/>
    <property type="molecule type" value="Genomic_DNA"/>
</dbReference>
<dbReference type="InterPro" id="IPR038212">
    <property type="entry name" value="TF_EnY2_sf"/>
</dbReference>
<keyword evidence="1" id="KW-0010">Activator</keyword>
<name>A0ABY8ETA5_MALFU</name>
<evidence type="ECO:0000313" key="3">
    <source>
        <dbReference type="Proteomes" id="UP000818624"/>
    </source>
</evidence>
<evidence type="ECO:0000256" key="1">
    <source>
        <dbReference type="HAMAP-Rule" id="MF_03046"/>
    </source>
</evidence>
<gene>
    <name evidence="1 2" type="primary">SUS1</name>
    <name evidence="2" type="ORF">GLX27_003321</name>
</gene>
<proteinExistence type="inferred from homology"/>
<organism evidence="2 3">
    <name type="scientific">Malassezia furfur</name>
    <name type="common">Pityriasis versicolor infection agent</name>
    <name type="synonym">Pityrosporum furfur</name>
    <dbReference type="NCBI Taxonomy" id="55194"/>
    <lineage>
        <taxon>Eukaryota</taxon>
        <taxon>Fungi</taxon>
        <taxon>Dikarya</taxon>
        <taxon>Basidiomycota</taxon>
        <taxon>Ustilaginomycotina</taxon>
        <taxon>Malasseziomycetes</taxon>
        <taxon>Malasseziales</taxon>
        <taxon>Malasseziaceae</taxon>
        <taxon>Malassezia</taxon>
    </lineage>
</organism>
<evidence type="ECO:0000313" key="2">
    <source>
        <dbReference type="EMBL" id="WFD48651.1"/>
    </source>
</evidence>
<comment type="subcellular location">
    <subcellularLocation>
        <location evidence="1">Nucleus</location>
        <location evidence="1">Nucleoplasm</location>
    </subcellularLocation>
    <subcellularLocation>
        <location evidence="1">Cytoplasm</location>
        <location evidence="1">P-body</location>
    </subcellularLocation>
</comment>
<dbReference type="InterPro" id="IPR018783">
    <property type="entry name" value="TF_ENY2"/>
</dbReference>
<protein>
    <recommendedName>
        <fullName evidence="1">Transcription and mRNA export factor SUS1</fullName>
    </recommendedName>
</protein>
<dbReference type="PANTHER" id="PTHR12514">
    <property type="entry name" value="ENHANCER OF YELLOW 2 TRANSCRIPTION FACTOR"/>
    <property type="match status" value="1"/>
</dbReference>
<keyword evidence="1" id="KW-0811">Translocation</keyword>
<sequence length="99" mass="11286">MSDGGESCEELLNLLHQRLVATGEWNTLLAQLRQLLEESEWDTQLRDQAEREARAQDPLHLPTLVAKLGPYAQKTLPNSVRDTMSAKIRDFLDRNLEDA</sequence>
<reference evidence="2 3" key="1">
    <citation type="journal article" date="2020" name="Elife">
        <title>Loss of centromere function drives karyotype evolution in closely related Malassezia species.</title>
        <authorList>
            <person name="Sankaranarayanan S.R."/>
            <person name="Ianiri G."/>
            <person name="Coelho M.A."/>
            <person name="Reza M.H."/>
            <person name="Thimmappa B.C."/>
            <person name="Ganguly P."/>
            <person name="Vadnala R.N."/>
            <person name="Sun S."/>
            <person name="Siddharthan R."/>
            <person name="Tellgren-Roth C."/>
            <person name="Dawson T.L."/>
            <person name="Heitman J."/>
            <person name="Sanyal K."/>
        </authorList>
    </citation>
    <scope>NUCLEOTIDE SEQUENCE [LARGE SCALE GENOMIC DNA]</scope>
    <source>
        <strain evidence="2">CBS14141</strain>
    </source>
</reference>
<comment type="similarity">
    <text evidence="1">Belongs to the ENY2 family.</text>
</comment>
<keyword evidence="1" id="KW-0539">Nucleus</keyword>
<keyword evidence="1" id="KW-0156">Chromatin regulator</keyword>
<dbReference type="Gene3D" id="1.10.246.140">
    <property type="match status" value="1"/>
</dbReference>
<keyword evidence="1" id="KW-0813">Transport</keyword>
<keyword evidence="1" id="KW-0805">Transcription regulation</keyword>
<comment type="function">
    <text evidence="1">Involved in mRNA export coupled transcription activation by association with both the TREX-2 and the SAGA complexes. At the promoters, SAGA is required for recruitment of the basal transcription machinery. It influences RNA polymerase II transcriptional activity through different activities such as TBP interaction and promoter selectivity, interaction with transcription activators, and chromatin modification through histone acetylation and deubiquitination. Within the SAGA complex, participates to a subcomplex required for deubiquitination of H2B and for the maintenance of steady-state H3 methylation levels. The TREX-2 complex functions in docking export-competent ribonucleoprotein particles (mRNPs) to the nuclear entrance of the nuclear pore complex (nuclear basket). TREX-2 participates in mRNA export and accurate chromatin positioning in the nucleus by tethering genes to the nuclear periphery. May also be involved in cytoplasmic mRNA decay by interaction with components of P-bodies.</text>
</comment>
<comment type="subunit">
    <text evidence="1">Component of the nuclear pore complex (NPC)-associated TREX-2 complex (transcription and export complex 2), composed of at least SUS1, SAC3, THP1, SEM1, and CDC31. TREX-2 contains 2 SUS1 chains. The TREX-2 complex interacts with the nucleoporin NUP1. Component of the 1.8 MDa SAGA transcription coactivator-HAT complex. SAGA is built of 5 distinct domains with specialized functions. Within the SAGA complex, SUS1, SGF11, SGF73 and UBP8 form an additional subcomplex of SAGA called the DUB module (deubiquitination module). Interacts directly with THP1, SAC3, SGF11, and with the RNA polymerase II.</text>
</comment>
<dbReference type="Proteomes" id="UP000818624">
    <property type="component" value="Chromosome 3"/>
</dbReference>
<accession>A0ABY8ETA5</accession>
<dbReference type="Pfam" id="PF10163">
    <property type="entry name" value="EnY2"/>
    <property type="match status" value="1"/>
</dbReference>
<keyword evidence="1" id="KW-0804">Transcription</keyword>
<dbReference type="HAMAP" id="MF_03046">
    <property type="entry name" value="ENY2_Sus1"/>
    <property type="match status" value="1"/>
</dbReference>
<keyword evidence="1" id="KW-0653">Protein transport</keyword>